<dbReference type="InterPro" id="IPR006586">
    <property type="entry name" value="ADAM_Cys-rich"/>
</dbReference>
<organism evidence="12 13">
    <name type="scientific">Clytia hemisphaerica</name>
    <dbReference type="NCBI Taxonomy" id="252671"/>
    <lineage>
        <taxon>Eukaryota</taxon>
        <taxon>Metazoa</taxon>
        <taxon>Cnidaria</taxon>
        <taxon>Hydrozoa</taxon>
        <taxon>Hydroidolina</taxon>
        <taxon>Leptothecata</taxon>
        <taxon>Obeliida</taxon>
        <taxon>Clytiidae</taxon>
        <taxon>Clytia</taxon>
    </lineage>
</organism>
<dbReference type="SUPFAM" id="SSF50370">
    <property type="entry name" value="Ricin B-like lectins"/>
    <property type="match status" value="1"/>
</dbReference>
<keyword evidence="5" id="KW-0862">Zinc</keyword>
<keyword evidence="2 4" id="KW-1015">Disulfide bond</keyword>
<sequence>MAQFLWQVAVMVTVLQLFTPVVGKPSFAQTGYELVYPERIHKHRSKRDLSTKQKEGNHDEFVSYRIPSIDKYIVLDLKKRKSHLTSGNVKIITHDEKGAQQVEELSPEDCHYVGQIRDVEDSHAFISTCHGLTGTLDDGENRYDIVPYDDEGQHRFTRVNDHLDEIYKSLQMSSFTESRVDDAPKIRKRRSTFNGNVPGLRTFDLINVEPQYIPYLKTNKTRYVELLVSVGKGVTETYGNNYSLILERMLNALGQVDLSYQAINIRLVLTALEIQTKDRFQRSSNGGGELSNYATYVINTIKKLDFYKDISFDHGMFMSKTGWNDGVVGMAYVGGVCSSSIQYSVNLWSANAISGPTVILGHELGHNLNFPHDSDQCKCLTPRGCFMGGSKSSRPGFSNCSLSRLAQKEFACIDNAPKATMLRRCGNGIKDPGEECDCGTEENCKKSNDHCCEPKSCKLKAHVQCSHFNYPGCCSETCYYRKEGTLCRNADGNCDVEEYCTGDSPACPANRYMRNGIKCEESIKMLFGTKSRYGETINQLSHQVIGRYFKIETKKWGAGNWACLRMEMYGCHANRANVPTPISTVDLYYHKRMCVTPKIDTDAECANIPDGTNLIYKEMPNFDCDHKRMLFDYNADGSLIHHCSGKRICLDQNGFLQVSSQCGIEESKFERTEALSVKQNGKCWLAERKWPFPNKRITLSDMCEDKTNSITVHQFYETDCKMPQGFMNGKLPDSAFSASSFAVGDEPFKARIGNAGKWCPHKAGIGGWLKIDLGKQVKITAIGISSGSYWNWVTGYHLYSSDDGKHWTPFKDLSDQNSNVNNSMCFNGVCQKTLNHQCQSLWNVDTKSAPNECWDKLNTEAKGFGTCSPTANTSCTTENVKCGQIQCQSPDDRPYYIDYGTQYKKIDSSSHTCSAASITDSEQVGLGMVQDGTKCGENKFCMNQQCKTAKDHGIKECFIVDGKECNGKGVCRNGGVCQCEGLLNPLTGCKTVYSPIDGGFSQWNEWTTCTKGCGGGTQSRYRHCDQPTPKHGGKSCGGDLLESRNCNTDACPLGRSCLAIQLILQKEERPLYDGIYQIKPIESQHSFPVYCDMTSDGGGWTLLVSSHMNNWTEANVVLRNPQTPSLSHDYSILKRGDAIKRNYLISEPNFEYKIEAHTRGHWGGIWRAPNSYSISSSNSYQTDVTLLKKFNDWQYQSRGLQERLPYLNKQRLTTSFGEWGSITDNEHAVLPANYISGDHMMAMPEHVWYWMREGKYAYPESCLQIMHRGFQEKQTFKSGLYKIKVKEEIVQTYCDFDRHGGGWTLVTKVSSSNGWTKENSILRNKDDASKDDFSIFKYIDELKFKDPAEATFDYMVEADGTDTNGGIFSLPADFTLLNCAPKDKKPILRKKFGNWDEGVENFAKNPITAGSKNGIFLSASRSDDSSDVLGTIVSSGNGKYLSTLVKPNVVKVWVREGGSRSSCNDIKIRGYHKEKTDYKDGFYMLKDNLNVYCDMETTPKEGWTLLVSSNNNGWSGDQVLERNINHPGLHIDYSILGRANQMKSLSKNNTFKYMLDAKRRGHWGGIWSAPIGYSFTQTSSGLENVNMIQQFSVWAYEENWWSKPRKRFPYLGRPEKFKALLTTASYDLYTEWGTIIANTSDNKIPARWIYPDMTSPGSIWYWLNENDCNLDYGKVDGGLTSWSTWSKCSTFCGQGTQSRNRLCINPIPKCGGDDCDVTKTTEETRQCTGSCYESQIVTHDNSFCLEPVTGGCNPPDNTNIHFRPKSTKCNDEESKFIFDPDSGKLVHKCSQKPVCVKDGNTGYGTKLVVSSTCPEPSPTLRLSRTYYDTVQFGNKCLDPTGGQAADKVQVLIWTVCTLPDRRLLFPSIAKGKVKVSKFEFTTTTMQDVFDHPSYPNSPTRTGRIDNLDLTKNIGSNYAARLQTYFLAPESGNFDFVASCDDECEVFLSTDDKESNKQKIISVSDYTNYQQWDKDAEQKSGPIQLESGKKYYMEAVMREAAGSDNLSVGVYQPNGVSLLPITSHYLDEY</sequence>
<dbReference type="CDD" id="cd04269">
    <property type="entry name" value="ZnMc_adamalysin_II_like"/>
    <property type="match status" value="1"/>
</dbReference>
<dbReference type="PROSITE" id="PS50022">
    <property type="entry name" value="FA58C_3"/>
    <property type="match status" value="1"/>
</dbReference>
<dbReference type="PROSITE" id="PS51820">
    <property type="entry name" value="PA14"/>
    <property type="match status" value="1"/>
</dbReference>
<dbReference type="Gene3D" id="2.20.100.10">
    <property type="entry name" value="Thrombospondin type-1 (TSP1) repeat"/>
    <property type="match status" value="2"/>
</dbReference>
<feature type="binding site" evidence="5">
    <location>
        <position position="362"/>
    </location>
    <ligand>
        <name>Zn(2+)</name>
        <dbReference type="ChEBI" id="CHEBI:29105"/>
        <note>catalytic</note>
    </ligand>
</feature>
<evidence type="ECO:0000259" key="7">
    <source>
        <dbReference type="PROSITE" id="PS50022"/>
    </source>
</evidence>
<evidence type="ECO:0000256" key="4">
    <source>
        <dbReference type="PROSITE-ProRule" id="PRU00068"/>
    </source>
</evidence>
<dbReference type="InterPro" id="IPR002181">
    <property type="entry name" value="Fibrinogen_a/b/g_C_dom"/>
</dbReference>
<dbReference type="Gene3D" id="3.90.215.10">
    <property type="entry name" value="Gamma Fibrinogen, chain A, domain 1"/>
    <property type="match status" value="2"/>
</dbReference>
<dbReference type="InterPro" id="IPR037524">
    <property type="entry name" value="PA14/GLEYA"/>
</dbReference>
<keyword evidence="5" id="KW-0479">Metal-binding</keyword>
<dbReference type="Proteomes" id="UP000594262">
    <property type="component" value="Unplaced"/>
</dbReference>
<dbReference type="InterPro" id="IPR034027">
    <property type="entry name" value="Reprolysin_adamalysin"/>
</dbReference>
<accession>A0A7M6DPC0</accession>
<evidence type="ECO:0000259" key="10">
    <source>
        <dbReference type="PROSITE" id="PS51406"/>
    </source>
</evidence>
<name>A0A7M6DPC0_9CNID</name>
<dbReference type="Gene3D" id="3.40.390.10">
    <property type="entry name" value="Collagenase (Catalytic Domain)"/>
    <property type="match status" value="1"/>
</dbReference>
<feature type="domain" description="PA14" evidence="11">
    <location>
        <begin position="1868"/>
        <end position="2023"/>
    </location>
</feature>
<evidence type="ECO:0000313" key="13">
    <source>
        <dbReference type="Proteomes" id="UP000594262"/>
    </source>
</evidence>
<dbReference type="InterPro" id="IPR035992">
    <property type="entry name" value="Ricin_B-like_lectins"/>
</dbReference>
<feature type="signal peptide" evidence="6">
    <location>
        <begin position="1"/>
        <end position="23"/>
    </location>
</feature>
<dbReference type="SUPFAM" id="SSF56496">
    <property type="entry name" value="Fibrinogen C-terminal domain-like"/>
    <property type="match status" value="2"/>
</dbReference>
<dbReference type="InterPro" id="IPR000884">
    <property type="entry name" value="TSP1_rpt"/>
</dbReference>
<dbReference type="InterPro" id="IPR001590">
    <property type="entry name" value="Peptidase_M12B"/>
</dbReference>
<keyword evidence="13" id="KW-1185">Reference proteome</keyword>
<dbReference type="GO" id="GO:0004222">
    <property type="term" value="F:metalloendopeptidase activity"/>
    <property type="evidence" value="ECO:0007669"/>
    <property type="project" value="InterPro"/>
</dbReference>
<dbReference type="SUPFAM" id="SSF57552">
    <property type="entry name" value="Blood coagulation inhibitor (disintegrin)"/>
    <property type="match status" value="1"/>
</dbReference>
<dbReference type="PANTHER" id="PTHR11905">
    <property type="entry name" value="ADAM A DISINTEGRIN AND METALLOPROTEASE DOMAIN"/>
    <property type="match status" value="1"/>
</dbReference>
<feature type="domain" description="Disintegrin" evidence="8">
    <location>
        <begin position="422"/>
        <end position="515"/>
    </location>
</feature>
<dbReference type="PROSITE" id="PS51406">
    <property type="entry name" value="FIBRINOGEN_C_2"/>
    <property type="match status" value="2"/>
</dbReference>
<feature type="binding site" evidence="5">
    <location>
        <position position="366"/>
    </location>
    <ligand>
        <name>Zn(2+)</name>
        <dbReference type="ChEBI" id="CHEBI:29105"/>
        <note>catalytic</note>
    </ligand>
</feature>
<proteinExistence type="predicted"/>
<evidence type="ECO:0000256" key="3">
    <source>
        <dbReference type="ARBA" id="ARBA00023180"/>
    </source>
</evidence>
<reference evidence="12" key="1">
    <citation type="submission" date="2021-01" db="UniProtKB">
        <authorList>
            <consortium name="EnsemblMetazoa"/>
        </authorList>
    </citation>
    <scope>IDENTIFICATION</scope>
</reference>
<dbReference type="InterPro" id="IPR002870">
    <property type="entry name" value="Peptidase_M12B_N"/>
</dbReference>
<dbReference type="SUPFAM" id="SSF82895">
    <property type="entry name" value="TSP-1 type 1 repeat"/>
    <property type="match status" value="2"/>
</dbReference>
<dbReference type="SMART" id="SM00209">
    <property type="entry name" value="TSP1"/>
    <property type="match status" value="2"/>
</dbReference>
<dbReference type="InterPro" id="IPR024079">
    <property type="entry name" value="MetalloPept_cat_dom_sf"/>
</dbReference>
<evidence type="ECO:0000256" key="5">
    <source>
        <dbReference type="PROSITE-ProRule" id="PRU00276"/>
    </source>
</evidence>
<feature type="domain" description="Fibrinogen C-terminal" evidence="10">
    <location>
        <begin position="1253"/>
        <end position="1306"/>
    </location>
</feature>
<dbReference type="InterPro" id="IPR036383">
    <property type="entry name" value="TSP1_rpt_sf"/>
</dbReference>
<dbReference type="InterPro" id="IPR000421">
    <property type="entry name" value="FA58C"/>
</dbReference>
<dbReference type="GO" id="GO:0046872">
    <property type="term" value="F:metal ion binding"/>
    <property type="evidence" value="ECO:0007669"/>
    <property type="project" value="UniProtKB-KW"/>
</dbReference>
<dbReference type="NCBIfam" id="NF040941">
    <property type="entry name" value="GGGWT_bact"/>
    <property type="match status" value="2"/>
</dbReference>
<dbReference type="Pfam" id="PF00090">
    <property type="entry name" value="TSP_1"/>
    <property type="match status" value="2"/>
</dbReference>
<feature type="domain" description="Fibrinogen C-terminal" evidence="10">
    <location>
        <begin position="1048"/>
        <end position="1107"/>
    </location>
</feature>
<keyword evidence="6" id="KW-0732">Signal</keyword>
<dbReference type="SMART" id="SM00608">
    <property type="entry name" value="ACR"/>
    <property type="match status" value="1"/>
</dbReference>
<feature type="active site" evidence="5">
    <location>
        <position position="363"/>
    </location>
</feature>
<dbReference type="Pfam" id="PF00147">
    <property type="entry name" value="Fibrinogen_C"/>
    <property type="match status" value="1"/>
</dbReference>
<evidence type="ECO:0000313" key="12">
    <source>
        <dbReference type="EnsemblMetazoa" id="CLYHEMP019812.2"/>
    </source>
</evidence>
<dbReference type="Gene3D" id="2.60.120.260">
    <property type="entry name" value="Galactose-binding domain-like"/>
    <property type="match status" value="2"/>
</dbReference>
<dbReference type="Pfam" id="PF01421">
    <property type="entry name" value="Reprolysin"/>
    <property type="match status" value="1"/>
</dbReference>
<feature type="binding site" evidence="5">
    <location>
        <position position="372"/>
    </location>
    <ligand>
        <name>Zn(2+)</name>
        <dbReference type="ChEBI" id="CHEBI:29105"/>
        <note>catalytic</note>
    </ligand>
</feature>
<dbReference type="InterPro" id="IPR036056">
    <property type="entry name" value="Fibrinogen-like_C"/>
</dbReference>
<dbReference type="Pfam" id="PF00200">
    <property type="entry name" value="Disintegrin"/>
    <property type="match status" value="1"/>
</dbReference>
<evidence type="ECO:0000259" key="11">
    <source>
        <dbReference type="PROSITE" id="PS51820"/>
    </source>
</evidence>
<dbReference type="FunFam" id="2.20.100.10:FF:000002">
    <property type="entry name" value="Unc-5 netrin receptor C"/>
    <property type="match status" value="1"/>
</dbReference>
<feature type="disulfide bond" evidence="4">
    <location>
        <begin position="487"/>
        <end position="507"/>
    </location>
</feature>
<evidence type="ECO:0000259" key="8">
    <source>
        <dbReference type="PROSITE" id="PS50214"/>
    </source>
</evidence>
<keyword evidence="1" id="KW-0677">Repeat</keyword>
<evidence type="ECO:0000256" key="6">
    <source>
        <dbReference type="SAM" id="SignalP"/>
    </source>
</evidence>
<dbReference type="Gene3D" id="4.10.70.10">
    <property type="entry name" value="Disintegrin domain"/>
    <property type="match status" value="1"/>
</dbReference>
<evidence type="ECO:0000256" key="1">
    <source>
        <dbReference type="ARBA" id="ARBA00022737"/>
    </source>
</evidence>
<feature type="chain" id="PRO_5029476603" evidence="6">
    <location>
        <begin position="24"/>
        <end position="2028"/>
    </location>
</feature>
<dbReference type="InterPro" id="IPR008979">
    <property type="entry name" value="Galactose-bd-like_sf"/>
</dbReference>
<dbReference type="Pfam" id="PF01562">
    <property type="entry name" value="Pep_M12B_propep"/>
    <property type="match status" value="1"/>
</dbReference>
<dbReference type="SMART" id="SM00050">
    <property type="entry name" value="DISIN"/>
    <property type="match status" value="1"/>
</dbReference>
<dbReference type="PROSITE" id="PS50092">
    <property type="entry name" value="TSP1"/>
    <property type="match status" value="2"/>
</dbReference>
<evidence type="ECO:0000256" key="2">
    <source>
        <dbReference type="ARBA" id="ARBA00023157"/>
    </source>
</evidence>
<dbReference type="EnsemblMetazoa" id="CLYHEMT019812.2">
    <property type="protein sequence ID" value="CLYHEMP019812.2"/>
    <property type="gene ID" value="CLYHEMG019812"/>
</dbReference>
<dbReference type="SUPFAM" id="SSF49785">
    <property type="entry name" value="Galactose-binding domain-like"/>
    <property type="match status" value="2"/>
</dbReference>
<comment type="caution">
    <text evidence="5">Lacks conserved residue(s) required for the propagation of feature annotation.</text>
</comment>
<dbReference type="RefSeq" id="XP_066924665.1">
    <property type="nucleotide sequence ID" value="XM_067068564.1"/>
</dbReference>
<dbReference type="SUPFAM" id="SSF55486">
    <property type="entry name" value="Metalloproteases ('zincins'), catalytic domain"/>
    <property type="match status" value="1"/>
</dbReference>
<dbReference type="GeneID" id="136811961"/>
<dbReference type="InterPro" id="IPR001762">
    <property type="entry name" value="Disintegrin_dom"/>
</dbReference>
<keyword evidence="3" id="KW-0325">Glycoprotein</keyword>
<feature type="domain" description="Peptidase M12B" evidence="9">
    <location>
        <begin position="222"/>
        <end position="407"/>
    </location>
</feature>
<dbReference type="PANTHER" id="PTHR11905:SF249">
    <property type="entry name" value="SOL NARAE, ISOFORM C"/>
    <property type="match status" value="1"/>
</dbReference>
<protein>
    <submittedName>
        <fullName evidence="12">Uncharacterized protein</fullName>
    </submittedName>
</protein>
<dbReference type="InterPro" id="IPR014716">
    <property type="entry name" value="Fibrinogen_a/b/g_C_1"/>
</dbReference>
<dbReference type="PROSITE" id="PS50214">
    <property type="entry name" value="DISINTEGRIN_2"/>
    <property type="match status" value="1"/>
</dbReference>
<dbReference type="InterPro" id="IPR036436">
    <property type="entry name" value="Disintegrin_dom_sf"/>
</dbReference>
<dbReference type="PROSITE" id="PS50215">
    <property type="entry name" value="ADAM_MEPRO"/>
    <property type="match status" value="1"/>
</dbReference>
<dbReference type="OrthoDB" id="5951731at2759"/>
<evidence type="ECO:0000259" key="9">
    <source>
        <dbReference type="PROSITE" id="PS50215"/>
    </source>
</evidence>
<dbReference type="Pfam" id="PF08516">
    <property type="entry name" value="ADAM_CR"/>
    <property type="match status" value="1"/>
</dbReference>
<dbReference type="GO" id="GO:0006508">
    <property type="term" value="P:proteolysis"/>
    <property type="evidence" value="ECO:0007669"/>
    <property type="project" value="InterPro"/>
</dbReference>
<feature type="domain" description="F5/8 type C" evidence="7">
    <location>
        <begin position="720"/>
        <end position="812"/>
    </location>
</feature>
<dbReference type="Gene3D" id="2.60.120.1560">
    <property type="match status" value="1"/>
</dbReference>